<feature type="region of interest" description="Disordered" evidence="1">
    <location>
        <begin position="377"/>
        <end position="484"/>
    </location>
</feature>
<feature type="region of interest" description="Disordered" evidence="1">
    <location>
        <begin position="191"/>
        <end position="328"/>
    </location>
</feature>
<feature type="compositionally biased region" description="Polar residues" evidence="1">
    <location>
        <begin position="450"/>
        <end position="463"/>
    </location>
</feature>
<dbReference type="VEuPathDB" id="FungiDB:yc1106_04657"/>
<sequence length="779" mass="86147">MLSAPTPRPYATDITAARSSSTLDIPNQNASPARDTADSSLPSLPKAPTRHYTTLQEHADQILGTDALGQAGGATPRHTNRREGFSWGQQPDVGKRRHNQYAMAAEVQRPSSPPPLEEILKRTCIDDADDIQNQRIRHVDSIESQSPIGLHLFESLSTNESDYNPQTHRRSSLLAFAKGIARHVPDLRILHASDNKQDRPRRDSKEDCVPRLQKKDSSLSVESPPFLDSRKSQEQLSKPTVVVDEVPKGDEKSIKPPKCPSPAPSSGLRARRKVQLDLSMPNNMPDLPARGRHPVEMGGNLAEPRSRSPKTPWMHNEQPGYESGWIGKSSPIKEEGYINDDIGGLHNGSHSGGGLLPGNDILYSSQSPNFVRLQATVGDSSHVTPSIPKRSKSGHSNRSAASASNLGVVQIPGRDLTPAEESMKAQTKADLQQLAQDAKKSRSRWRRWRFTTSSDDAARSSGSEPGRYRSSINPFKRSNRLSDQAVLETSTKTVDPAHLTNHSKQDWYPSLSLVHIPAPPEFIPPGLSRIPTPPIYDTNGEVKGKLADFFFDLQSSDIMGHRKRPQPSPEGHWDSDALLMSQSTDLTNFGDEEEEEGPEGPIRNTIQPRQTFDKLGSSKPFARRSQGFQGIRPPLGPSLSTDSPMLGHDGWYRVNHEHGANLRDARTIAELARQEEEERRKFEWLVPEHLPNSLLCPLHEKYKGPSEGLCFWHGRRSGSEVRSGEYTRPEIWSGNGRGGDYMGVGSSEDSEAVVGRSPRVVTPVPREVKKRRLVSLSSP</sequence>
<feature type="compositionally biased region" description="Basic and acidic residues" evidence="1">
    <location>
        <begin position="245"/>
        <end position="254"/>
    </location>
</feature>
<feature type="region of interest" description="Disordered" evidence="1">
    <location>
        <begin position="728"/>
        <end position="756"/>
    </location>
</feature>
<evidence type="ECO:0000313" key="2">
    <source>
        <dbReference type="EMBL" id="USP77383.1"/>
    </source>
</evidence>
<dbReference type="OrthoDB" id="3648773at2759"/>
<protein>
    <submittedName>
        <fullName evidence="2">Uncharacterized protein</fullName>
    </submittedName>
</protein>
<feature type="region of interest" description="Disordered" evidence="1">
    <location>
        <begin position="1"/>
        <end position="51"/>
    </location>
</feature>
<organism evidence="2 3">
    <name type="scientific">Curvularia clavata</name>
    <dbReference type="NCBI Taxonomy" id="95742"/>
    <lineage>
        <taxon>Eukaryota</taxon>
        <taxon>Fungi</taxon>
        <taxon>Dikarya</taxon>
        <taxon>Ascomycota</taxon>
        <taxon>Pezizomycotina</taxon>
        <taxon>Dothideomycetes</taxon>
        <taxon>Pleosporomycetidae</taxon>
        <taxon>Pleosporales</taxon>
        <taxon>Pleosporineae</taxon>
        <taxon>Pleosporaceae</taxon>
        <taxon>Curvularia</taxon>
    </lineage>
</organism>
<feature type="region of interest" description="Disordered" evidence="1">
    <location>
        <begin position="70"/>
        <end position="93"/>
    </location>
</feature>
<dbReference type="EMBL" id="CP089276">
    <property type="protein sequence ID" value="USP77383.1"/>
    <property type="molecule type" value="Genomic_DNA"/>
</dbReference>
<name>A0A9Q8ZAU7_CURCL</name>
<gene>
    <name evidence="2" type="ORF">yc1106_04657</name>
</gene>
<dbReference type="Proteomes" id="UP001056012">
    <property type="component" value="Chromosome 3"/>
</dbReference>
<evidence type="ECO:0000256" key="1">
    <source>
        <dbReference type="SAM" id="MobiDB-lite"/>
    </source>
</evidence>
<proteinExistence type="predicted"/>
<feature type="compositionally biased region" description="Basic and acidic residues" evidence="1">
    <location>
        <begin position="191"/>
        <end position="217"/>
    </location>
</feature>
<keyword evidence="3" id="KW-1185">Reference proteome</keyword>
<evidence type="ECO:0000313" key="3">
    <source>
        <dbReference type="Proteomes" id="UP001056012"/>
    </source>
</evidence>
<feature type="compositionally biased region" description="Polar residues" evidence="1">
    <location>
        <begin position="396"/>
        <end position="407"/>
    </location>
</feature>
<accession>A0A9Q8ZAU7</accession>
<dbReference type="AlphaFoldDB" id="A0A9Q8ZAU7"/>
<feature type="region of interest" description="Disordered" evidence="1">
    <location>
        <begin position="588"/>
        <end position="643"/>
    </location>
</feature>
<reference evidence="2" key="1">
    <citation type="submission" date="2021-12" db="EMBL/GenBank/DDBJ databases">
        <title>Curvularia clavata genome.</title>
        <authorList>
            <person name="Cao Y."/>
        </authorList>
    </citation>
    <scope>NUCLEOTIDE SEQUENCE</scope>
    <source>
        <strain evidence="2">Yc1106</strain>
    </source>
</reference>
<feature type="compositionally biased region" description="Polar residues" evidence="1">
    <location>
        <begin position="17"/>
        <end position="31"/>
    </location>
</feature>